<accession>A0ACB9RZT7</accession>
<protein>
    <submittedName>
        <fullName evidence="1">Uncharacterized protein</fullName>
    </submittedName>
</protein>
<name>A0ACB9RZT7_9MYRT</name>
<dbReference type="Proteomes" id="UP001057402">
    <property type="component" value="Chromosome 3"/>
</dbReference>
<proteinExistence type="predicted"/>
<comment type="caution">
    <text evidence="1">The sequence shown here is derived from an EMBL/GenBank/DDBJ whole genome shotgun (WGS) entry which is preliminary data.</text>
</comment>
<evidence type="ECO:0000313" key="2">
    <source>
        <dbReference type="Proteomes" id="UP001057402"/>
    </source>
</evidence>
<keyword evidence="2" id="KW-1185">Reference proteome</keyword>
<dbReference type="EMBL" id="CM042882">
    <property type="protein sequence ID" value="KAI4381412.1"/>
    <property type="molecule type" value="Genomic_DNA"/>
</dbReference>
<organism evidence="1 2">
    <name type="scientific">Melastoma candidum</name>
    <dbReference type="NCBI Taxonomy" id="119954"/>
    <lineage>
        <taxon>Eukaryota</taxon>
        <taxon>Viridiplantae</taxon>
        <taxon>Streptophyta</taxon>
        <taxon>Embryophyta</taxon>
        <taxon>Tracheophyta</taxon>
        <taxon>Spermatophyta</taxon>
        <taxon>Magnoliopsida</taxon>
        <taxon>eudicotyledons</taxon>
        <taxon>Gunneridae</taxon>
        <taxon>Pentapetalae</taxon>
        <taxon>rosids</taxon>
        <taxon>malvids</taxon>
        <taxon>Myrtales</taxon>
        <taxon>Melastomataceae</taxon>
        <taxon>Melastomatoideae</taxon>
        <taxon>Melastomateae</taxon>
        <taxon>Melastoma</taxon>
    </lineage>
</organism>
<gene>
    <name evidence="1" type="ORF">MLD38_007483</name>
</gene>
<evidence type="ECO:0000313" key="1">
    <source>
        <dbReference type="EMBL" id="KAI4381412.1"/>
    </source>
</evidence>
<reference evidence="2" key="1">
    <citation type="journal article" date="2023" name="Front. Plant Sci.">
        <title>Chromosomal-level genome assembly of Melastoma candidum provides insights into trichome evolution.</title>
        <authorList>
            <person name="Zhong Y."/>
            <person name="Wu W."/>
            <person name="Sun C."/>
            <person name="Zou P."/>
            <person name="Liu Y."/>
            <person name="Dai S."/>
            <person name="Zhou R."/>
        </authorList>
    </citation>
    <scope>NUCLEOTIDE SEQUENCE [LARGE SCALE GENOMIC DNA]</scope>
</reference>
<sequence length="1415" mass="155975">MYTTSVLCYRTRPPLYISFNGSPCSFPDPQSRQYSCSCCCSCCCALSVRCGGTAGYGLGLDFDPLLAYGLRQSSLLRRPAARSVVLAGGSGCVFRYPAYRFDGEVWDGFGGPSLGGRREGRNGAGRRRIKCTVSDEDSGSSRFSRVERAEALISLLSDELGEESLGFREREGGLGDQVLVRKKKKKEGGVRSNVRTQYLGTDRSKSQQKCRVKSIEISATERDERKEKKRGKGVSSRHDNHGTRREGSSFSSYHSVLSSGEYEDDVEINHDEFSTEASGKYNENSRKAAERKVKVEVLEGDEQHEEKKKKRSEVIQKRNESESSFIDWDVRKKSEKKLSEISTDELECCMKSVQEKSTLKAAGQEDVGSSNSQLQYRSSERKSNLGVNIKARTGNLHDHKETAVRIVGGPANIGEASEVCSFCGNNVKFSSQSGNEQSTRRKEDVAVSGAFAGERINEWDGKKVVKAEREKLIRNPHVVSVELDAGGANSEMTTESSRNSEARVNSSMVEEKHRRSIRMNEVVHGEKQLLKSEQSSEYKESHHGIQRVPLPQLNNSEDCQKESQFASGLNKFQNTRTPQRHPSEESSVVINQSLIDASDTSSFASFQSTSNETTINNNFTTVVVLAGETAERNNQTGGRVDSAGYKTEQDSVDRASSVSHMRRETSTSQDPDLVCLSDAPKVDRRDSKTPSHSLLIPPPSQLVQRESSPFGGTNVTASQEGYYVHNSHSSSAHMEGGIGSTAFHSSFDIGVVKDGRDDPSVMLTTDGRALESAIRSDEASRKFIGEFMEQTAHFANSDIHLPDSFSNDQEGFYGKTSFGEIVSESSQVDAQDKRNKGEVPGTKGPLDDIWHDTDTSIQEIPKEESLDEHIVSGNTIVRRSGRTLWRIIGDIFRVRWGNPHSMVHSGGRISSNISVSSETWLSGHEADERIDKNAKSRSNNKIPEAATTKLQPARKVSGDQVDTHVSEREWQPKAEISPPFETKNDSLSELPSTTSSLKDFTWNKDIVVIPPVTTGLSESSLALTEGGMTDSLGVTPSSGKTTVYEGGSLHVSDEISNMSVEVVAQEGKNGEKQKKMFQPTAEISPPVETKNGSSSELPSTTSSLRNFTWNKDIVVNPPVSTGLSESLLPLPEGGITGSLGVTSSSGKMTVYESGSLHGSDGSSNISVEVVAQEGKNGELKQRKMFQRKQQIPRDRFDEWEEAYKLEREQRQIDEMFMREALLEAKKAGDNWEVPVGAVLVQHGKIIARGCNLVEELRDSTAHAEMFCIREGSNVLKSWRLSETTLYVTLEPCTMCAGAILQARVDTLVWGAPNKLLGADGSYIRLFPVEDGGVGGSQVTDKPAPPVHPFHPKMTIRRGVLASDCADAMQQFFQLRRRKKGKKDERDVPTSGLHISHHPSKLLNKMHNIWHFMFCI</sequence>